<evidence type="ECO:0000313" key="8">
    <source>
        <dbReference type="Proteomes" id="UP000273145"/>
    </source>
</evidence>
<dbReference type="InterPro" id="IPR006710">
    <property type="entry name" value="Glyco_hydro_43"/>
</dbReference>
<evidence type="ECO:0000256" key="5">
    <source>
        <dbReference type="SAM" id="SignalP"/>
    </source>
</evidence>
<protein>
    <submittedName>
        <fullName evidence="7">Beta-xylosidase</fullName>
    </submittedName>
</protein>
<gene>
    <name evidence="7" type="ORF">EIM92_16535</name>
</gene>
<dbReference type="Pfam" id="PF22633">
    <property type="entry name" value="F5_F8_type_C_2"/>
    <property type="match status" value="1"/>
</dbReference>
<dbReference type="GO" id="GO:0004553">
    <property type="term" value="F:hydrolase activity, hydrolyzing O-glycosyl compounds"/>
    <property type="evidence" value="ECO:0007669"/>
    <property type="project" value="InterPro"/>
</dbReference>
<dbReference type="PANTHER" id="PTHR22925">
    <property type="entry name" value="GLYCOSYL HYDROLASE 43 FAMILY MEMBER"/>
    <property type="match status" value="1"/>
</dbReference>
<evidence type="ECO:0000256" key="2">
    <source>
        <dbReference type="ARBA" id="ARBA00022801"/>
    </source>
</evidence>
<keyword evidence="2 4" id="KW-0378">Hydrolase</keyword>
<dbReference type="Pfam" id="PF04616">
    <property type="entry name" value="Glyco_hydro_43"/>
    <property type="match status" value="1"/>
</dbReference>
<evidence type="ECO:0000313" key="7">
    <source>
        <dbReference type="EMBL" id="AZK47556.1"/>
    </source>
</evidence>
<dbReference type="Gene3D" id="2.60.120.260">
    <property type="entry name" value="Galactose-binding domain-like"/>
    <property type="match status" value="1"/>
</dbReference>
<feature type="domain" description="F5/8 type C" evidence="6">
    <location>
        <begin position="325"/>
        <end position="473"/>
    </location>
</feature>
<dbReference type="SUPFAM" id="SSF49785">
    <property type="entry name" value="Galactose-binding domain-like"/>
    <property type="match status" value="1"/>
</dbReference>
<keyword evidence="3 4" id="KW-0326">Glycosidase</keyword>
<dbReference type="GO" id="GO:0005975">
    <property type="term" value="P:carbohydrate metabolic process"/>
    <property type="evidence" value="ECO:0007669"/>
    <property type="project" value="InterPro"/>
</dbReference>
<feature type="chain" id="PRO_5019166364" evidence="5">
    <location>
        <begin position="28"/>
        <end position="474"/>
    </location>
</feature>
<dbReference type="InterPro" id="IPR000421">
    <property type="entry name" value="FA58C"/>
</dbReference>
<dbReference type="RefSeq" id="WP_125083580.1">
    <property type="nucleotide sequence ID" value="NZ_CP034248.1"/>
</dbReference>
<reference evidence="7 8" key="1">
    <citation type="submission" date="2018-11" db="EMBL/GenBank/DDBJ databases">
        <title>Genome sequencing of Paenibacillus lentus DSM25539(T).</title>
        <authorList>
            <person name="Kook J.-K."/>
            <person name="Park S.-N."/>
            <person name="Lim Y.K."/>
        </authorList>
    </citation>
    <scope>NUCLEOTIDE SEQUENCE [LARGE SCALE GENOMIC DNA]</scope>
    <source>
        <strain evidence="7 8">DSM 25539</strain>
    </source>
</reference>
<dbReference type="KEGG" id="plen:EIM92_16535"/>
<sequence>MKRGFGLLLVFVLLAVCLSTDLPQADAAVVTIANGTPWKDVNNDSLQAHAGSILKVGSTYFWYGEDKIHNSANFKAVTVYSSTDLKTWTWRSYALTTASDSELQYAKIERPKVIYNDATGKYVMWAHYEDGSGYTLARVAVATSSTPTGPFTYHGSFQPNGKASRDMTIFKDTDGQAYLFSSSDNNYNLRLYKLTPDYLEIAEELNMIYEGDHREAPAVVKKGSIYYLITSGASGWYPNQAMYSTATHINGPWSDLQPLGDRATFYTQPAFILTLQGSGATSFIYVGDRWNPSALSDSRYVWLPLNLEGTTASMTYYDQIKIDAATGMVEGAANGSLLSQGKPATAQSALASNPANYANDGNYQSEWVGTSVTWPHWWTVDLGSVSSIKNIQISWFMVKGSEAFYKYKIETSTDNLNWTVALDRTGNTTYGFTSDTLSATARYVRINMVDADLWNNPGNWYTPRLWEVKVYGEN</sequence>
<dbReference type="OrthoDB" id="273314at2"/>
<evidence type="ECO:0000259" key="6">
    <source>
        <dbReference type="PROSITE" id="PS50022"/>
    </source>
</evidence>
<dbReference type="InterPro" id="IPR023296">
    <property type="entry name" value="Glyco_hydro_beta-prop_sf"/>
</dbReference>
<evidence type="ECO:0000256" key="4">
    <source>
        <dbReference type="RuleBase" id="RU361187"/>
    </source>
</evidence>
<keyword evidence="8" id="KW-1185">Reference proteome</keyword>
<dbReference type="SUPFAM" id="SSF75005">
    <property type="entry name" value="Arabinanase/levansucrase/invertase"/>
    <property type="match status" value="1"/>
</dbReference>
<dbReference type="PANTHER" id="PTHR22925:SF3">
    <property type="entry name" value="GLYCOSYL HYDROLASE FAMILY PROTEIN 43"/>
    <property type="match status" value="1"/>
</dbReference>
<dbReference type="CDD" id="cd18822">
    <property type="entry name" value="GH43_CtGH43-like"/>
    <property type="match status" value="1"/>
</dbReference>
<dbReference type="Proteomes" id="UP000273145">
    <property type="component" value="Chromosome"/>
</dbReference>
<accession>A0A3S8RX19</accession>
<proteinExistence type="inferred from homology"/>
<dbReference type="EMBL" id="CP034248">
    <property type="protein sequence ID" value="AZK47556.1"/>
    <property type="molecule type" value="Genomic_DNA"/>
</dbReference>
<evidence type="ECO:0000256" key="1">
    <source>
        <dbReference type="ARBA" id="ARBA00009865"/>
    </source>
</evidence>
<name>A0A3S8RX19_9BACL</name>
<dbReference type="PROSITE" id="PS50022">
    <property type="entry name" value="FA58C_3"/>
    <property type="match status" value="1"/>
</dbReference>
<dbReference type="InterPro" id="IPR008979">
    <property type="entry name" value="Galactose-bd-like_sf"/>
</dbReference>
<dbReference type="Gene3D" id="2.115.10.20">
    <property type="entry name" value="Glycosyl hydrolase domain, family 43"/>
    <property type="match status" value="1"/>
</dbReference>
<keyword evidence="5" id="KW-0732">Signal</keyword>
<feature type="signal peptide" evidence="5">
    <location>
        <begin position="1"/>
        <end position="27"/>
    </location>
</feature>
<comment type="similarity">
    <text evidence="1 4">Belongs to the glycosyl hydrolase 43 family.</text>
</comment>
<evidence type="ECO:0000256" key="3">
    <source>
        <dbReference type="ARBA" id="ARBA00023295"/>
    </source>
</evidence>
<organism evidence="7 8">
    <name type="scientific">Paenibacillus lentus</name>
    <dbReference type="NCBI Taxonomy" id="1338368"/>
    <lineage>
        <taxon>Bacteria</taxon>
        <taxon>Bacillati</taxon>
        <taxon>Bacillota</taxon>
        <taxon>Bacilli</taxon>
        <taxon>Bacillales</taxon>
        <taxon>Paenibacillaceae</taxon>
        <taxon>Paenibacillus</taxon>
    </lineage>
</organism>
<dbReference type="AlphaFoldDB" id="A0A3S8RX19"/>